<dbReference type="SUPFAM" id="SSF54373">
    <property type="entry name" value="FAD-linked reductases, C-terminal domain"/>
    <property type="match status" value="1"/>
</dbReference>
<reference evidence="8" key="1">
    <citation type="submission" date="2023-12" db="EMBL/GenBank/DDBJ databases">
        <title>Fervidustalea candida gen. nov., sp. nov., a novel member of the family Paenibacillaceae isolated from a geothermal area.</title>
        <authorList>
            <person name="Li W.-J."/>
            <person name="Jiao J.-Y."/>
            <person name="Chen Y."/>
        </authorList>
    </citation>
    <scope>NUCLEOTIDE SEQUENCE</scope>
    <source>
        <strain evidence="8">SYSU GA230002</strain>
    </source>
</reference>
<comment type="pathway">
    <text evidence="1">Cofactor biosynthesis; thiamine diphosphate biosynthesis.</text>
</comment>
<evidence type="ECO:0000256" key="4">
    <source>
        <dbReference type="ARBA" id="ARBA00049872"/>
    </source>
</evidence>
<dbReference type="Proteomes" id="UP001310386">
    <property type="component" value="Unassembled WGS sequence"/>
</dbReference>
<dbReference type="InterPro" id="IPR006076">
    <property type="entry name" value="FAD-dep_OxRdtase"/>
</dbReference>
<gene>
    <name evidence="8" type="primary">thiO</name>
    <name evidence="8" type="ORF">VF724_09925</name>
</gene>
<dbReference type="Gene3D" id="3.50.50.60">
    <property type="entry name" value="FAD/NAD(P)-binding domain"/>
    <property type="match status" value="1"/>
</dbReference>
<evidence type="ECO:0000256" key="2">
    <source>
        <dbReference type="ARBA" id="ARBA00022977"/>
    </source>
</evidence>
<dbReference type="InterPro" id="IPR012727">
    <property type="entry name" value="Gly_oxidase_ThiO"/>
</dbReference>
<comment type="catalytic activity">
    <reaction evidence="4">
        <text>glycine + O2 + H2O = glyoxylate + H2O2 + NH4(+)</text>
        <dbReference type="Rhea" id="RHEA:11532"/>
        <dbReference type="ChEBI" id="CHEBI:15377"/>
        <dbReference type="ChEBI" id="CHEBI:15379"/>
        <dbReference type="ChEBI" id="CHEBI:16240"/>
        <dbReference type="ChEBI" id="CHEBI:28938"/>
        <dbReference type="ChEBI" id="CHEBI:36655"/>
        <dbReference type="ChEBI" id="CHEBI:57305"/>
        <dbReference type="EC" id="1.4.3.19"/>
    </reaction>
</comment>
<organism evidence="8 9">
    <name type="scientific">Ferviditalea candida</name>
    <dbReference type="NCBI Taxonomy" id="3108399"/>
    <lineage>
        <taxon>Bacteria</taxon>
        <taxon>Bacillati</taxon>
        <taxon>Bacillota</taxon>
        <taxon>Bacilli</taxon>
        <taxon>Bacillales</taxon>
        <taxon>Paenibacillaceae</taxon>
        <taxon>Ferviditalea</taxon>
    </lineage>
</organism>
<dbReference type="Pfam" id="PF01266">
    <property type="entry name" value="DAO"/>
    <property type="match status" value="1"/>
</dbReference>
<protein>
    <recommendedName>
        <fullName evidence="5">glycine oxidase</fullName>
        <ecNumber evidence="5">1.4.3.19</ecNumber>
    </recommendedName>
</protein>
<feature type="region of interest" description="Disordered" evidence="6">
    <location>
        <begin position="359"/>
        <end position="379"/>
    </location>
</feature>
<dbReference type="GO" id="GO:0043799">
    <property type="term" value="F:glycine oxidase activity"/>
    <property type="evidence" value="ECO:0007669"/>
    <property type="project" value="UniProtKB-EC"/>
</dbReference>
<evidence type="ECO:0000313" key="8">
    <source>
        <dbReference type="EMBL" id="MEB3101980.1"/>
    </source>
</evidence>
<evidence type="ECO:0000259" key="7">
    <source>
        <dbReference type="Pfam" id="PF01266"/>
    </source>
</evidence>
<evidence type="ECO:0000256" key="5">
    <source>
        <dbReference type="ARBA" id="ARBA00050018"/>
    </source>
</evidence>
<keyword evidence="3 8" id="KW-0560">Oxidoreductase</keyword>
<dbReference type="SUPFAM" id="SSF51905">
    <property type="entry name" value="FAD/NAD(P)-binding domain"/>
    <property type="match status" value="1"/>
</dbReference>
<dbReference type="Gene3D" id="3.30.9.10">
    <property type="entry name" value="D-Amino Acid Oxidase, subunit A, domain 2"/>
    <property type="match status" value="1"/>
</dbReference>
<keyword evidence="2" id="KW-0784">Thiamine biosynthesis</keyword>
<dbReference type="PANTHER" id="PTHR13847:SF289">
    <property type="entry name" value="GLYCINE OXIDASE"/>
    <property type="match status" value="1"/>
</dbReference>
<proteinExistence type="predicted"/>
<dbReference type="PANTHER" id="PTHR13847">
    <property type="entry name" value="SARCOSINE DEHYDROGENASE-RELATED"/>
    <property type="match status" value="1"/>
</dbReference>
<dbReference type="NCBIfam" id="TIGR02352">
    <property type="entry name" value="thiamin_ThiO"/>
    <property type="match status" value="1"/>
</dbReference>
<keyword evidence="9" id="KW-1185">Reference proteome</keyword>
<dbReference type="EC" id="1.4.3.19" evidence="5"/>
<evidence type="ECO:0000256" key="1">
    <source>
        <dbReference type="ARBA" id="ARBA00004948"/>
    </source>
</evidence>
<evidence type="ECO:0000313" key="9">
    <source>
        <dbReference type="Proteomes" id="UP001310386"/>
    </source>
</evidence>
<evidence type="ECO:0000256" key="6">
    <source>
        <dbReference type="SAM" id="MobiDB-lite"/>
    </source>
</evidence>
<dbReference type="InterPro" id="IPR036188">
    <property type="entry name" value="FAD/NAD-bd_sf"/>
</dbReference>
<name>A0ABU5ZHJ8_9BACL</name>
<comment type="caution">
    <text evidence="8">The sequence shown here is derived from an EMBL/GenBank/DDBJ whole genome shotgun (WGS) entry which is preliminary data.</text>
</comment>
<feature type="domain" description="FAD dependent oxidoreductase" evidence="7">
    <location>
        <begin position="7"/>
        <end position="352"/>
    </location>
</feature>
<evidence type="ECO:0000256" key="3">
    <source>
        <dbReference type="ARBA" id="ARBA00023002"/>
    </source>
</evidence>
<sequence length="379" mass="40677">MNGQKYDAAVIGGGVIGSATAYYLAKQGKSVILLENERLGAQASRAAAGMLAAQAEMDADDPLFELAVASRRMFPELAAELKEYSGIDIGLQRKGLLKVAVNEAQAEELKRSVSLQIASGSRAEWLSGDEARRLEKGLSEHVAGAIGFAEDGQVNAPELSFAFAKSAALLGAEIREYAEVRRIAAVNGRIEGVETRAGRIACDQVAIAGGVWSGELLADLGIRLPLYPVKGEVFSVVHSVPLLTRVIFSHGCYLVPKQGGRLVVGATTREGDYDRKVTVDGLLELMNKAQRLLPGIAGCEWEKAWAGLRPQTPDGLPYLGRVEGLEGLYIAAGHFRNGILLSPITGRLIAEMMAGSGAEDERLRPFRPDRFAEHERKGR</sequence>
<dbReference type="RefSeq" id="WP_371754100.1">
    <property type="nucleotide sequence ID" value="NZ_JAYJLD010000012.1"/>
</dbReference>
<dbReference type="EMBL" id="JAYJLD010000012">
    <property type="protein sequence ID" value="MEB3101980.1"/>
    <property type="molecule type" value="Genomic_DNA"/>
</dbReference>
<accession>A0ABU5ZHJ8</accession>